<dbReference type="Pfam" id="PF03819">
    <property type="entry name" value="MazG"/>
    <property type="match status" value="2"/>
</dbReference>
<organism evidence="2 3">
    <name type="scientific">Aminomonas paucivorans DSM 12260</name>
    <dbReference type="NCBI Taxonomy" id="584708"/>
    <lineage>
        <taxon>Bacteria</taxon>
        <taxon>Thermotogati</taxon>
        <taxon>Synergistota</taxon>
        <taxon>Synergistia</taxon>
        <taxon>Synergistales</taxon>
        <taxon>Synergistaceae</taxon>
        <taxon>Aminomonas</taxon>
    </lineage>
</organism>
<dbReference type="STRING" id="584708.Apau_1288"/>
<dbReference type="Proteomes" id="UP000005096">
    <property type="component" value="Chromosome"/>
</dbReference>
<sequence>MENVKVPYQGLEGLASLMARLRSPEGCPWDRKQTYSSLRRYIVEEAFELVEAIEAEDREGICEESGDLLLQVVFLAQLAREEESFTLEDVLEGIIEKLVVRHPHVFGDVIAETPEEVSRNWEIIKSRKRLEGAKDDSALAGVPRSLPALYRALRLQERAAKVGFDWEPGDEAVVLAKIQEEARELEEAVREGTRDQALLELGDLLFAVVNLARRLDLDPEDALQRSCGKFSRRFRRIEDSLKDEGRKMQDCPLAELDALWDQVKSQEGPGEAGTPRSS</sequence>
<dbReference type="GO" id="GO:0046052">
    <property type="term" value="P:UTP catabolic process"/>
    <property type="evidence" value="ECO:0007669"/>
    <property type="project" value="TreeGrafter"/>
</dbReference>
<feature type="domain" description="NTP pyrophosphohydrolase MazG-like" evidence="1">
    <location>
        <begin position="174"/>
        <end position="233"/>
    </location>
</feature>
<dbReference type="InterPro" id="IPR048015">
    <property type="entry name" value="NTP-PPase_MazG-like_N"/>
</dbReference>
<dbReference type="RefSeq" id="WP_006300914.1">
    <property type="nucleotide sequence ID" value="NZ_CM001022.1"/>
</dbReference>
<dbReference type="AlphaFoldDB" id="E3CYT4"/>
<dbReference type="eggNOG" id="COG3956">
    <property type="taxonomic scope" value="Bacteria"/>
</dbReference>
<dbReference type="GO" id="GO:0046076">
    <property type="term" value="P:dTTP catabolic process"/>
    <property type="evidence" value="ECO:0007669"/>
    <property type="project" value="TreeGrafter"/>
</dbReference>
<dbReference type="FunFam" id="1.10.287.1080:FF:000001">
    <property type="entry name" value="Nucleoside triphosphate pyrophosphohydrolase"/>
    <property type="match status" value="1"/>
</dbReference>
<dbReference type="GO" id="GO:0046047">
    <property type="term" value="P:TTP catabolic process"/>
    <property type="evidence" value="ECO:0007669"/>
    <property type="project" value="TreeGrafter"/>
</dbReference>
<feature type="domain" description="NTP pyrophosphohydrolase MazG-like" evidence="1">
    <location>
        <begin position="33"/>
        <end position="106"/>
    </location>
</feature>
<evidence type="ECO:0000259" key="1">
    <source>
        <dbReference type="Pfam" id="PF03819"/>
    </source>
</evidence>
<name>E3CYT4_9BACT</name>
<evidence type="ECO:0000313" key="2">
    <source>
        <dbReference type="EMBL" id="EFQ23712.1"/>
    </source>
</evidence>
<dbReference type="InterPro" id="IPR004518">
    <property type="entry name" value="MazG-like_dom"/>
</dbReference>
<dbReference type="NCBIfam" id="TIGR00444">
    <property type="entry name" value="mazG"/>
    <property type="match status" value="1"/>
</dbReference>
<dbReference type="InterPro" id="IPR011551">
    <property type="entry name" value="NTP_PyrPHydrolase_MazG"/>
</dbReference>
<dbReference type="InterPro" id="IPR048011">
    <property type="entry name" value="NTP-PPase_MazG-like_C"/>
</dbReference>
<dbReference type="Gene3D" id="1.10.287.1080">
    <property type="entry name" value="MazG-like"/>
    <property type="match status" value="2"/>
</dbReference>
<dbReference type="GO" id="GO:0046061">
    <property type="term" value="P:dATP catabolic process"/>
    <property type="evidence" value="ECO:0007669"/>
    <property type="project" value="TreeGrafter"/>
</dbReference>
<proteinExistence type="predicted"/>
<dbReference type="CDD" id="cd11528">
    <property type="entry name" value="NTP-PPase_MazG_Nterm"/>
    <property type="match status" value="1"/>
</dbReference>
<dbReference type="PANTHER" id="PTHR30522">
    <property type="entry name" value="NUCLEOSIDE TRIPHOSPHATE PYROPHOSPHOHYDROLASE"/>
    <property type="match status" value="1"/>
</dbReference>
<dbReference type="GO" id="GO:0046081">
    <property type="term" value="P:dUTP catabolic process"/>
    <property type="evidence" value="ECO:0007669"/>
    <property type="project" value="TreeGrafter"/>
</dbReference>
<dbReference type="NCBIfam" id="NF007113">
    <property type="entry name" value="PRK09562.1"/>
    <property type="match status" value="1"/>
</dbReference>
<reference evidence="2 3" key="1">
    <citation type="journal article" date="2010" name="Stand. Genomic Sci.">
        <title>Non-contiguous finished genome sequence of Aminomonas paucivorans type strain (GLU-3).</title>
        <authorList>
            <person name="Pitluck S."/>
            <person name="Yasawong M."/>
            <person name="Held B."/>
            <person name="Lapidus A."/>
            <person name="Nolan M."/>
            <person name="Copeland A."/>
            <person name="Lucas S."/>
            <person name="Del Rio T.G."/>
            <person name="Tice H."/>
            <person name="Cheng J.F."/>
            <person name="Chertkov O."/>
            <person name="Goodwin L."/>
            <person name="Tapia R."/>
            <person name="Han C."/>
            <person name="Liolios K."/>
            <person name="Ivanova N."/>
            <person name="Mavromatis K."/>
            <person name="Ovchinnikova G."/>
            <person name="Pati A."/>
            <person name="Chen A."/>
            <person name="Palaniappan K."/>
            <person name="Land M."/>
            <person name="Hauser L."/>
            <person name="Chang Y.J."/>
            <person name="Jeffries C.D."/>
            <person name="Pukall R."/>
            <person name="Spring S."/>
            <person name="Rohde M."/>
            <person name="Sikorski J."/>
            <person name="Goker M."/>
            <person name="Woyke T."/>
            <person name="Bristow J."/>
            <person name="Eisen J.A."/>
            <person name="Markowitz V."/>
            <person name="Hugenholtz P."/>
            <person name="Kyrpides N.C."/>
            <person name="Klenk H.P."/>
        </authorList>
    </citation>
    <scope>NUCLEOTIDE SEQUENCE [LARGE SCALE GENOMIC DNA]</scope>
    <source>
        <strain evidence="2 3">DSM 12260</strain>
    </source>
</reference>
<dbReference type="CDD" id="cd11529">
    <property type="entry name" value="NTP-PPase_MazG_Cterm"/>
    <property type="match status" value="1"/>
</dbReference>
<accession>E3CYT4</accession>
<dbReference type="GO" id="GO:0047429">
    <property type="term" value="F:nucleoside triphosphate diphosphatase activity"/>
    <property type="evidence" value="ECO:0007669"/>
    <property type="project" value="InterPro"/>
</dbReference>
<dbReference type="HOGENOM" id="CLU_038356_0_1_0"/>
<dbReference type="GO" id="GO:0006950">
    <property type="term" value="P:response to stress"/>
    <property type="evidence" value="ECO:0007669"/>
    <property type="project" value="UniProtKB-ARBA"/>
</dbReference>
<dbReference type="PaxDb" id="584708-Apau_1288"/>
<dbReference type="EMBL" id="CM001022">
    <property type="protein sequence ID" value="EFQ23712.1"/>
    <property type="molecule type" value="Genomic_DNA"/>
</dbReference>
<keyword evidence="3" id="KW-1185">Reference proteome</keyword>
<evidence type="ECO:0000313" key="3">
    <source>
        <dbReference type="Proteomes" id="UP000005096"/>
    </source>
</evidence>
<dbReference type="PANTHER" id="PTHR30522:SF0">
    <property type="entry name" value="NUCLEOSIDE TRIPHOSPHATE PYROPHOSPHOHYDROLASE"/>
    <property type="match status" value="1"/>
</dbReference>
<dbReference type="FunFam" id="1.10.287.1080:FF:000003">
    <property type="entry name" value="Nucleoside triphosphate pyrophosphohydrolase"/>
    <property type="match status" value="1"/>
</dbReference>
<dbReference type="GO" id="GO:0006203">
    <property type="term" value="P:dGTP catabolic process"/>
    <property type="evidence" value="ECO:0007669"/>
    <property type="project" value="TreeGrafter"/>
</dbReference>
<gene>
    <name evidence="2" type="ORF">Apau_1288</name>
</gene>
<protein>
    <submittedName>
        <fullName evidence="2">MazG family protein</fullName>
    </submittedName>
</protein>
<dbReference type="SUPFAM" id="SSF101386">
    <property type="entry name" value="all-alpha NTP pyrophosphatases"/>
    <property type="match status" value="2"/>
</dbReference>